<dbReference type="Gene3D" id="2.10.25.10">
    <property type="entry name" value="Laminin"/>
    <property type="match status" value="4"/>
</dbReference>
<feature type="disulfide bond" evidence="4">
    <location>
        <begin position="636"/>
        <end position="653"/>
    </location>
</feature>
<evidence type="ECO:0000259" key="5">
    <source>
        <dbReference type="PROSITE" id="PS50025"/>
    </source>
</evidence>
<dbReference type="CDD" id="cd00110">
    <property type="entry name" value="LamG"/>
    <property type="match status" value="3"/>
</dbReference>
<keyword evidence="1 4" id="KW-0245">EGF-like domain</keyword>
<dbReference type="SUPFAM" id="SSF48726">
    <property type="entry name" value="Immunoglobulin"/>
    <property type="match status" value="5"/>
</dbReference>
<evidence type="ECO:0000259" key="6">
    <source>
        <dbReference type="PROSITE" id="PS50026"/>
    </source>
</evidence>
<dbReference type="SMART" id="SM00409">
    <property type="entry name" value="IG"/>
    <property type="match status" value="4"/>
</dbReference>
<dbReference type="PANTHER" id="PTHR15036">
    <property type="entry name" value="PIKACHURIN-LIKE PROTEIN"/>
    <property type="match status" value="1"/>
</dbReference>
<feature type="disulfide bond" evidence="4">
    <location>
        <begin position="655"/>
        <end position="664"/>
    </location>
</feature>
<evidence type="ECO:0000256" key="3">
    <source>
        <dbReference type="ARBA" id="ARBA00023157"/>
    </source>
</evidence>
<dbReference type="InterPro" id="IPR050372">
    <property type="entry name" value="Neurexin-related_CASP"/>
</dbReference>
<feature type="domain" description="Laminin G" evidence="5">
    <location>
        <begin position="706"/>
        <end position="886"/>
    </location>
</feature>
<dbReference type="PROSITE" id="PS50025">
    <property type="entry name" value="LAM_G_DOMAIN"/>
    <property type="match status" value="3"/>
</dbReference>
<feature type="domain" description="EGF-like" evidence="6">
    <location>
        <begin position="948"/>
        <end position="988"/>
    </location>
</feature>
<feature type="domain" description="Ig-like" evidence="7">
    <location>
        <begin position="274"/>
        <end position="358"/>
    </location>
</feature>
<dbReference type="PROSITE" id="PS50835">
    <property type="entry name" value="IG_LIKE"/>
    <property type="match status" value="4"/>
</dbReference>
<dbReference type="PROSITE" id="PS00010">
    <property type="entry name" value="ASX_HYDROXYL"/>
    <property type="match status" value="1"/>
</dbReference>
<dbReference type="Pfam" id="PF13927">
    <property type="entry name" value="Ig_3"/>
    <property type="match status" value="3"/>
</dbReference>
<feature type="domain" description="Laminin G" evidence="5">
    <location>
        <begin position="453"/>
        <end position="631"/>
    </location>
</feature>
<dbReference type="InterPro" id="IPR000742">
    <property type="entry name" value="EGF"/>
</dbReference>
<reference evidence="8" key="1">
    <citation type="submission" date="2020-11" db="EMBL/GenBank/DDBJ databases">
        <authorList>
            <person name="Whiteford S."/>
        </authorList>
    </citation>
    <scope>NUCLEOTIDE SEQUENCE</scope>
</reference>
<evidence type="ECO:0000256" key="4">
    <source>
        <dbReference type="PROSITE-ProRule" id="PRU00076"/>
    </source>
</evidence>
<dbReference type="PROSITE" id="PS00022">
    <property type="entry name" value="EGF_1"/>
    <property type="match status" value="4"/>
</dbReference>
<feature type="domain" description="Laminin G" evidence="5">
    <location>
        <begin position="994"/>
        <end position="1137"/>
    </location>
</feature>
<dbReference type="InterPro" id="IPR001791">
    <property type="entry name" value="Laminin_G"/>
</dbReference>
<dbReference type="CDD" id="cd00054">
    <property type="entry name" value="EGF_CA"/>
    <property type="match status" value="4"/>
</dbReference>
<evidence type="ECO:0000313" key="8">
    <source>
        <dbReference type="EMBL" id="CAG9137135.1"/>
    </source>
</evidence>
<feature type="domain" description="EGF-like" evidence="6">
    <location>
        <begin position="906"/>
        <end position="941"/>
    </location>
</feature>
<organism evidence="8 9">
    <name type="scientific">Plutella xylostella</name>
    <name type="common">Diamondback moth</name>
    <name type="synonym">Plutella maculipennis</name>
    <dbReference type="NCBI Taxonomy" id="51655"/>
    <lineage>
        <taxon>Eukaryota</taxon>
        <taxon>Metazoa</taxon>
        <taxon>Ecdysozoa</taxon>
        <taxon>Arthropoda</taxon>
        <taxon>Hexapoda</taxon>
        <taxon>Insecta</taxon>
        <taxon>Pterygota</taxon>
        <taxon>Neoptera</taxon>
        <taxon>Endopterygota</taxon>
        <taxon>Lepidoptera</taxon>
        <taxon>Glossata</taxon>
        <taxon>Ditrysia</taxon>
        <taxon>Yponomeutoidea</taxon>
        <taxon>Plutellidae</taxon>
        <taxon>Plutella</taxon>
    </lineage>
</organism>
<sequence length="1137" mass="125095">MRASGYPEPLVSIRKDPPTVRTIVPPTPGIAALRVASASNIDDGSYTCVATSAAGTLEESFIVRVLRGDGAYGGGYFPDDGGSGEEPDVGIDTDDGLRTENLVVADGQDTSIYCNASDDSEVQWSRERGQPLQSNARQNGNELRIIGTSRDDSGYYECTITNRYTGEPQQMTYTMLQVMRAPRITLRPPTQTVYPGQSPTVECQVDGDDILEISWKPVNRPFSRRVEARHSTLIFHQIEVEDAGQYECFAKNRIANVTGVAEVKVNGSEEEMAPLVEIEQPRRQFRVGENVDVLCRMTSRDTRITWERLGTNQFVETTSYGDGSRLRIAGVEESDAGVYRCTGRDLYNRVSSDDFNLEVIPGQNQPSYPDNDRDEVYTARIKDTVNLPCKHNLEPPVSIEWRKEYVPLSSGVRNNEPNLHLERVTELDAGTYICRVSNSQAAVEARAILRVIGVVPSFDGSAWLSLPKIKDAYSQLDIELSLKPTGDMNGLVLYNSEKQGRTGDFIALQLVDGVPQFNMETGNGPIVVRGDRPLQLNTWHTIRINSINGNKVTMDVDNTGPFVQERSDLSVLDLDQPLYIGGVPTEQQLPEWLGGVPPFIGCVSMLILGREEVNMMMDKIDDHNVKECETCSPNLCYNNGVCQEARNEHGYTCLCPAGFAGQDCSRTGEACRPGLCGPGKCTDTNDGFKCSCPVTYTGKRCEIQQSIEYPAFTGNAFLAVPISRRTRFFRIAMKVKASSYPIADGIIMYCAESPRGYGAFTSLAVRNGRLEFRYDLGDGSGPIVLTSSVPLQVNKWSDVILSRVAKMITMEINNKITQVSGTVTSPRNELILNTPLYIGGYDESIVLNNNTGVRGGFSGCIKDVSVFNKPIDIVNKAIKSENVQECNVQDYETHTDRGDIPENEIKETTCFPSRCRNGGFCRSSDAYACTCQPGFSGQYCEHRASYTARDPCRQNPCVNGGTCRRDFARGGLNYTCDCPLGFAGAICQMSLQLVHSVGFQSDGYMELPGSLLYYDKLVTDPAIVALAIHTTSDGVLLYQREVAARPGYGDFILLRVENGKVVFEWDLGGGTSRLVVDEVLVTDGERHQIIAKLSGDRSAYLSVDEQQRTGASTGFSNIMSADSNIYIAVTPCRKIVN</sequence>
<dbReference type="InterPro" id="IPR000152">
    <property type="entry name" value="EGF-type_Asp/Asn_hydroxyl_site"/>
</dbReference>
<dbReference type="GO" id="GO:0009653">
    <property type="term" value="P:anatomical structure morphogenesis"/>
    <property type="evidence" value="ECO:0007669"/>
    <property type="project" value="UniProtKB-ARBA"/>
</dbReference>
<dbReference type="GO" id="GO:0030154">
    <property type="term" value="P:cell differentiation"/>
    <property type="evidence" value="ECO:0007669"/>
    <property type="project" value="UniProtKB-ARBA"/>
</dbReference>
<dbReference type="PROSITE" id="PS50026">
    <property type="entry name" value="EGF_3"/>
    <property type="match status" value="4"/>
</dbReference>
<keyword evidence="2" id="KW-0677">Repeat</keyword>
<gene>
    <name evidence="8" type="ORF">PLXY2_LOCUS15384</name>
</gene>
<feature type="domain" description="Ig-like" evidence="7">
    <location>
        <begin position="87"/>
        <end position="174"/>
    </location>
</feature>
<dbReference type="SMART" id="SM00408">
    <property type="entry name" value="IGc2"/>
    <property type="match status" value="5"/>
</dbReference>
<feature type="domain" description="EGF-like" evidence="6">
    <location>
        <begin position="629"/>
        <end position="665"/>
    </location>
</feature>
<dbReference type="Pfam" id="PF12661">
    <property type="entry name" value="hEGF"/>
    <property type="match status" value="1"/>
</dbReference>
<feature type="disulfide bond" evidence="4">
    <location>
        <begin position="978"/>
        <end position="987"/>
    </location>
</feature>
<dbReference type="SMART" id="SM00179">
    <property type="entry name" value="EGF_CA"/>
    <property type="match status" value="4"/>
</dbReference>
<dbReference type="InterPro" id="IPR007110">
    <property type="entry name" value="Ig-like_dom"/>
</dbReference>
<feature type="disulfide bond" evidence="4">
    <location>
        <begin position="671"/>
        <end position="681"/>
    </location>
</feature>
<dbReference type="Pfam" id="PF13895">
    <property type="entry name" value="Ig_2"/>
    <property type="match status" value="1"/>
</dbReference>
<dbReference type="Gene3D" id="2.60.40.10">
    <property type="entry name" value="Immunoglobulins"/>
    <property type="match status" value="4"/>
</dbReference>
<dbReference type="PANTHER" id="PTHR15036:SF83">
    <property type="entry name" value="AGRIN"/>
    <property type="match status" value="1"/>
</dbReference>
<comment type="caution">
    <text evidence="4">Lacks conserved residue(s) required for the propagation of feature annotation.</text>
</comment>
<accession>A0A8S4G7Q8</accession>
<dbReference type="GO" id="GO:0048513">
    <property type="term" value="P:animal organ development"/>
    <property type="evidence" value="ECO:0007669"/>
    <property type="project" value="UniProtKB-ARBA"/>
</dbReference>
<feature type="domain" description="EGF-like" evidence="6">
    <location>
        <begin position="667"/>
        <end position="702"/>
    </location>
</feature>
<dbReference type="Gene3D" id="2.60.120.200">
    <property type="match status" value="3"/>
</dbReference>
<dbReference type="PROSITE" id="PS01186">
    <property type="entry name" value="EGF_2"/>
    <property type="match status" value="3"/>
</dbReference>
<dbReference type="EMBL" id="CAJHNJ030000188">
    <property type="protein sequence ID" value="CAG9137135.1"/>
    <property type="molecule type" value="Genomic_DNA"/>
</dbReference>
<evidence type="ECO:0000256" key="2">
    <source>
        <dbReference type="ARBA" id="ARBA00022737"/>
    </source>
</evidence>
<evidence type="ECO:0000256" key="1">
    <source>
        <dbReference type="ARBA" id="ARBA00022536"/>
    </source>
</evidence>
<feature type="domain" description="Ig-like" evidence="7">
    <location>
        <begin position="182"/>
        <end position="266"/>
    </location>
</feature>
<dbReference type="SUPFAM" id="SSF49899">
    <property type="entry name" value="Concanavalin A-like lectins/glucanases"/>
    <property type="match status" value="3"/>
</dbReference>
<dbReference type="Pfam" id="PF00008">
    <property type="entry name" value="EGF"/>
    <property type="match status" value="3"/>
</dbReference>
<dbReference type="Proteomes" id="UP000653454">
    <property type="component" value="Unassembled WGS sequence"/>
</dbReference>
<dbReference type="Pfam" id="PF00054">
    <property type="entry name" value="Laminin_G_1"/>
    <property type="match status" value="2"/>
</dbReference>
<dbReference type="AlphaFoldDB" id="A0A8S4G7Q8"/>
<dbReference type="InterPro" id="IPR001881">
    <property type="entry name" value="EGF-like_Ca-bd_dom"/>
</dbReference>
<dbReference type="SUPFAM" id="SSF57196">
    <property type="entry name" value="EGF/Laminin"/>
    <property type="match status" value="2"/>
</dbReference>
<feature type="domain" description="Ig-like" evidence="7">
    <location>
        <begin position="366"/>
        <end position="450"/>
    </location>
</feature>
<dbReference type="Pfam" id="PF02210">
    <property type="entry name" value="Laminin_G_2"/>
    <property type="match status" value="1"/>
</dbReference>
<dbReference type="InterPro" id="IPR013783">
    <property type="entry name" value="Ig-like_fold"/>
</dbReference>
<feature type="disulfide bond" evidence="4">
    <location>
        <begin position="931"/>
        <end position="940"/>
    </location>
</feature>
<dbReference type="InterPro" id="IPR036179">
    <property type="entry name" value="Ig-like_dom_sf"/>
</dbReference>
<comment type="caution">
    <text evidence="8">The sequence shown here is derived from an EMBL/GenBank/DDBJ whole genome shotgun (WGS) entry which is preliminary data.</text>
</comment>
<dbReference type="FunFam" id="2.10.25.10:FF:000118">
    <property type="entry name" value="protein delta homolog 2"/>
    <property type="match status" value="1"/>
</dbReference>
<protein>
    <submittedName>
        <fullName evidence="8">(diamondback moth) hypothetical protein</fullName>
    </submittedName>
</protein>
<dbReference type="InterPro" id="IPR003599">
    <property type="entry name" value="Ig_sub"/>
</dbReference>
<keyword evidence="3 4" id="KW-1015">Disulfide bond</keyword>
<dbReference type="SMART" id="SM00181">
    <property type="entry name" value="EGF"/>
    <property type="match status" value="4"/>
</dbReference>
<name>A0A8S4G7Q8_PLUXY</name>
<evidence type="ECO:0000259" key="7">
    <source>
        <dbReference type="PROSITE" id="PS50835"/>
    </source>
</evidence>
<dbReference type="InterPro" id="IPR013320">
    <property type="entry name" value="ConA-like_dom_sf"/>
</dbReference>
<dbReference type="GO" id="GO:0005509">
    <property type="term" value="F:calcium ion binding"/>
    <property type="evidence" value="ECO:0007669"/>
    <property type="project" value="InterPro"/>
</dbReference>
<feature type="disulfide bond" evidence="4">
    <location>
        <begin position="692"/>
        <end position="701"/>
    </location>
</feature>
<dbReference type="SMART" id="SM00282">
    <property type="entry name" value="LamG"/>
    <property type="match status" value="3"/>
</dbReference>
<evidence type="ECO:0000313" key="9">
    <source>
        <dbReference type="Proteomes" id="UP000653454"/>
    </source>
</evidence>
<proteinExistence type="predicted"/>
<dbReference type="GO" id="GO:0016020">
    <property type="term" value="C:membrane"/>
    <property type="evidence" value="ECO:0007669"/>
    <property type="project" value="UniProtKB-SubCell"/>
</dbReference>
<keyword evidence="9" id="KW-1185">Reference proteome</keyword>
<dbReference type="InterPro" id="IPR003598">
    <property type="entry name" value="Ig_sub2"/>
</dbReference>
<dbReference type="InterPro" id="IPR013032">
    <property type="entry name" value="EGF-like_CS"/>
</dbReference>